<dbReference type="AlphaFoldDB" id="A0A8J6BTU4"/>
<proteinExistence type="predicted"/>
<reference evidence="1" key="2">
    <citation type="submission" date="2021-02" db="EMBL/GenBank/DDBJ databases">
        <authorList>
            <person name="Kimball J.A."/>
            <person name="Haas M.W."/>
            <person name="Macchietto M."/>
            <person name="Kono T."/>
            <person name="Duquette J."/>
            <person name="Shao M."/>
        </authorList>
    </citation>
    <scope>NUCLEOTIDE SEQUENCE</scope>
    <source>
        <tissue evidence="1">Fresh leaf tissue</tissue>
    </source>
</reference>
<gene>
    <name evidence="1" type="ORF">GUJ93_ZPchr0012g19924</name>
</gene>
<sequence>MGCFYGVHAHFRHSDATNDELDASESVEDGEECAVCRSDECVLGGTMVHGPTAAFTISKSRCGAQPLEAFSSIELHTELRLGARATTEPILGLGSFQVRTS</sequence>
<comment type="caution">
    <text evidence="1">The sequence shown here is derived from an EMBL/GenBank/DDBJ whole genome shotgun (WGS) entry which is preliminary data.</text>
</comment>
<reference evidence="1" key="1">
    <citation type="journal article" date="2021" name="bioRxiv">
        <title>Whole Genome Assembly and Annotation of Northern Wild Rice, Zizania palustris L., Supports a Whole Genome Duplication in the Zizania Genus.</title>
        <authorList>
            <person name="Haas M."/>
            <person name="Kono T."/>
            <person name="Macchietto M."/>
            <person name="Millas R."/>
            <person name="McGilp L."/>
            <person name="Shao M."/>
            <person name="Duquette J."/>
            <person name="Hirsch C.N."/>
            <person name="Kimball J."/>
        </authorList>
    </citation>
    <scope>NUCLEOTIDE SEQUENCE</scope>
    <source>
        <tissue evidence="1">Fresh leaf tissue</tissue>
    </source>
</reference>
<evidence type="ECO:0000313" key="2">
    <source>
        <dbReference type="Proteomes" id="UP000729402"/>
    </source>
</evidence>
<organism evidence="1 2">
    <name type="scientific">Zizania palustris</name>
    <name type="common">Northern wild rice</name>
    <dbReference type="NCBI Taxonomy" id="103762"/>
    <lineage>
        <taxon>Eukaryota</taxon>
        <taxon>Viridiplantae</taxon>
        <taxon>Streptophyta</taxon>
        <taxon>Embryophyta</taxon>
        <taxon>Tracheophyta</taxon>
        <taxon>Spermatophyta</taxon>
        <taxon>Magnoliopsida</taxon>
        <taxon>Liliopsida</taxon>
        <taxon>Poales</taxon>
        <taxon>Poaceae</taxon>
        <taxon>BOP clade</taxon>
        <taxon>Oryzoideae</taxon>
        <taxon>Oryzeae</taxon>
        <taxon>Zizaniinae</taxon>
        <taxon>Zizania</taxon>
    </lineage>
</organism>
<evidence type="ECO:0000313" key="1">
    <source>
        <dbReference type="EMBL" id="KAG8095294.1"/>
    </source>
</evidence>
<dbReference type="Proteomes" id="UP000729402">
    <property type="component" value="Unassembled WGS sequence"/>
</dbReference>
<dbReference type="EMBL" id="JAAALK010000080">
    <property type="protein sequence ID" value="KAG8095294.1"/>
    <property type="molecule type" value="Genomic_DNA"/>
</dbReference>
<protein>
    <submittedName>
        <fullName evidence="1">Uncharacterized protein</fullName>
    </submittedName>
</protein>
<accession>A0A8J6BTU4</accession>
<name>A0A8J6BTU4_ZIZPA</name>
<keyword evidence="2" id="KW-1185">Reference proteome</keyword>